<organism evidence="1 2">
    <name type="scientific">Echinococcus canadensis</name>
    <dbReference type="NCBI Taxonomy" id="519352"/>
    <lineage>
        <taxon>Eukaryota</taxon>
        <taxon>Metazoa</taxon>
        <taxon>Spiralia</taxon>
        <taxon>Lophotrochozoa</taxon>
        <taxon>Platyhelminthes</taxon>
        <taxon>Cestoda</taxon>
        <taxon>Eucestoda</taxon>
        <taxon>Cyclophyllidea</taxon>
        <taxon>Taeniidae</taxon>
        <taxon>Echinococcus</taxon>
        <taxon>Echinococcus canadensis group</taxon>
    </lineage>
</organism>
<dbReference type="AlphaFoldDB" id="A0A915EXW8"/>
<evidence type="ECO:0000313" key="2">
    <source>
        <dbReference type="WBParaSite" id="maker-E.canG7_contigs_3200-snap-gene-0.2-mRNA-1"/>
    </source>
</evidence>
<accession>A0A915EXW8</accession>
<sequence length="198" mass="22860">MSTAVTHRLSPAWEINSQKLIFMKVLRGIVSQSVANRIKPFEEVSNSLLYQRTLRINLGKVRVIVASAKQWTFQRSTNIFYVNNFKLFNQKKVVIFTKAQAGDLEKSTILYVFFVQLAKRQSKNAWHGFMHKSWKFSRATVTSKLDIYLGSGSRLKNQAKTASKIIYIFEFYDQVDYPPIDASSCSTIRLSPNSRRTF</sequence>
<keyword evidence="1" id="KW-1185">Reference proteome</keyword>
<evidence type="ECO:0000313" key="1">
    <source>
        <dbReference type="Proteomes" id="UP000887562"/>
    </source>
</evidence>
<proteinExistence type="predicted"/>
<name>A0A915EXW8_9CEST</name>
<reference evidence="2" key="1">
    <citation type="submission" date="2022-11" db="UniProtKB">
        <authorList>
            <consortium name="WormBaseParasite"/>
        </authorList>
    </citation>
    <scope>IDENTIFICATION</scope>
</reference>
<dbReference type="WBParaSite" id="maker-E.canG7_contigs_3200-snap-gene-0.2-mRNA-1">
    <property type="protein sequence ID" value="maker-E.canG7_contigs_3200-snap-gene-0.2-mRNA-1"/>
    <property type="gene ID" value="EcG7_10138"/>
</dbReference>
<protein>
    <submittedName>
        <fullName evidence="2">Uncharacterized protein</fullName>
    </submittedName>
</protein>
<dbReference type="Proteomes" id="UP000887562">
    <property type="component" value="Unplaced"/>
</dbReference>